<keyword evidence="3" id="KW-1185">Reference proteome</keyword>
<feature type="region of interest" description="Disordered" evidence="1">
    <location>
        <begin position="1"/>
        <end position="29"/>
    </location>
</feature>
<dbReference type="EMBL" id="JAWWNJ010000138">
    <property type="protein sequence ID" value="KAK6984426.1"/>
    <property type="molecule type" value="Genomic_DNA"/>
</dbReference>
<evidence type="ECO:0000313" key="3">
    <source>
        <dbReference type="Proteomes" id="UP001362999"/>
    </source>
</evidence>
<feature type="compositionally biased region" description="Low complexity" evidence="1">
    <location>
        <begin position="68"/>
        <end position="81"/>
    </location>
</feature>
<protein>
    <submittedName>
        <fullName evidence="2">Uncharacterized protein</fullName>
    </submittedName>
</protein>
<comment type="caution">
    <text evidence="2">The sequence shown here is derived from an EMBL/GenBank/DDBJ whole genome shotgun (WGS) entry which is preliminary data.</text>
</comment>
<feature type="region of interest" description="Disordered" evidence="1">
    <location>
        <begin position="44"/>
        <end position="82"/>
    </location>
</feature>
<feature type="region of interest" description="Disordered" evidence="1">
    <location>
        <begin position="171"/>
        <end position="197"/>
    </location>
</feature>
<sequence>MSSLRRVSVEEVQDESKLQPSIAELGQPFADNGLDNLDLLHEGRSARNIAKNNSRQPPSPAPCPPKTAHAAASSSNNSADSGSFVTLETNLWDENEDNRYIASIVTPIAPSTTSSSRRSSLHVICMSNPFLVPWTPPVSHLYGRPEDLVAQKPDLFSEEFMWAPDQISSAPRPSSILTPAPAAQPPPGYTYIARAPS</sequence>
<reference evidence="2 3" key="1">
    <citation type="journal article" date="2024" name="J Genomics">
        <title>Draft genome sequencing and assembly of Favolaschia claudopus CIRM-BRFM 2984 isolated from oak limbs.</title>
        <authorList>
            <person name="Navarro D."/>
            <person name="Drula E."/>
            <person name="Chaduli D."/>
            <person name="Cazenave R."/>
            <person name="Ahrendt S."/>
            <person name="Wang J."/>
            <person name="Lipzen A."/>
            <person name="Daum C."/>
            <person name="Barry K."/>
            <person name="Grigoriev I.V."/>
            <person name="Favel A."/>
            <person name="Rosso M.N."/>
            <person name="Martin F."/>
        </authorList>
    </citation>
    <scope>NUCLEOTIDE SEQUENCE [LARGE SCALE GENOMIC DNA]</scope>
    <source>
        <strain evidence="2 3">CIRM-BRFM 2984</strain>
    </source>
</reference>
<gene>
    <name evidence="2" type="ORF">R3P38DRAFT_3231950</name>
</gene>
<dbReference type="AlphaFoldDB" id="A0AAV9ZJN7"/>
<organism evidence="2 3">
    <name type="scientific">Favolaschia claudopus</name>
    <dbReference type="NCBI Taxonomy" id="2862362"/>
    <lineage>
        <taxon>Eukaryota</taxon>
        <taxon>Fungi</taxon>
        <taxon>Dikarya</taxon>
        <taxon>Basidiomycota</taxon>
        <taxon>Agaricomycotina</taxon>
        <taxon>Agaricomycetes</taxon>
        <taxon>Agaricomycetidae</taxon>
        <taxon>Agaricales</taxon>
        <taxon>Marasmiineae</taxon>
        <taxon>Mycenaceae</taxon>
        <taxon>Favolaschia</taxon>
    </lineage>
</organism>
<proteinExistence type="predicted"/>
<name>A0AAV9ZJN7_9AGAR</name>
<dbReference type="Proteomes" id="UP001362999">
    <property type="component" value="Unassembled WGS sequence"/>
</dbReference>
<evidence type="ECO:0000313" key="2">
    <source>
        <dbReference type="EMBL" id="KAK6984426.1"/>
    </source>
</evidence>
<accession>A0AAV9ZJN7</accession>
<evidence type="ECO:0000256" key="1">
    <source>
        <dbReference type="SAM" id="MobiDB-lite"/>
    </source>
</evidence>